<dbReference type="Pfam" id="PF00440">
    <property type="entry name" value="TetR_N"/>
    <property type="match status" value="1"/>
</dbReference>
<accession>A0ABR9RHM3</accession>
<evidence type="ECO:0000313" key="4">
    <source>
        <dbReference type="EMBL" id="MBE5062458.1"/>
    </source>
</evidence>
<keyword evidence="1 2" id="KW-0238">DNA-binding</keyword>
<dbReference type="InterPro" id="IPR009057">
    <property type="entry name" value="Homeodomain-like_sf"/>
</dbReference>
<evidence type="ECO:0000259" key="3">
    <source>
        <dbReference type="PROSITE" id="PS50977"/>
    </source>
</evidence>
<dbReference type="SUPFAM" id="SSF46689">
    <property type="entry name" value="Homeodomain-like"/>
    <property type="match status" value="1"/>
</dbReference>
<name>A0ABR9RHM3_9FIRM</name>
<dbReference type="Proteomes" id="UP000758652">
    <property type="component" value="Unassembled WGS sequence"/>
</dbReference>
<dbReference type="RefSeq" id="WP_226394331.1">
    <property type="nucleotide sequence ID" value="NZ_JADCKL010000002.1"/>
</dbReference>
<reference evidence="4 5" key="1">
    <citation type="submission" date="2020-10" db="EMBL/GenBank/DDBJ databases">
        <title>ChiBAC.</title>
        <authorList>
            <person name="Zenner C."/>
            <person name="Hitch T.C.A."/>
            <person name="Clavel T."/>
        </authorList>
    </citation>
    <scope>NUCLEOTIDE SEQUENCE [LARGE SCALE GENOMIC DNA]</scope>
    <source>
        <strain evidence="4 5">DSM 108991</strain>
    </source>
</reference>
<proteinExistence type="predicted"/>
<dbReference type="EMBL" id="JADCKL010000002">
    <property type="protein sequence ID" value="MBE5062458.1"/>
    <property type="molecule type" value="Genomic_DNA"/>
</dbReference>
<dbReference type="InterPro" id="IPR050624">
    <property type="entry name" value="HTH-type_Tx_Regulator"/>
</dbReference>
<feature type="DNA-binding region" description="H-T-H motif" evidence="2">
    <location>
        <begin position="32"/>
        <end position="51"/>
    </location>
</feature>
<evidence type="ECO:0000256" key="1">
    <source>
        <dbReference type="ARBA" id="ARBA00023125"/>
    </source>
</evidence>
<sequence>MARNKYPEVTVEKILDVSQRLFLEKGYDHTTIQDIVDELGGLSKGAIYHHFKSKEDILNALGDRLFFKNNPFEEVKKRTDLNGLEKMKLAILLNQSNEEQASFSAHAVPLLKNPRILAGMLETNRRTLCPRWLELIEEGCRDGSIQTDYPKELSELMVLLDVWLIPSVFPGSAEEIFRRYQCSCEVLARMGLPIYDKKAADLIKNHPALQQDV</sequence>
<dbReference type="PROSITE" id="PS50977">
    <property type="entry name" value="HTH_TETR_2"/>
    <property type="match status" value="1"/>
</dbReference>
<protein>
    <submittedName>
        <fullName evidence="4">TetR/AcrR family transcriptional regulator</fullName>
    </submittedName>
</protein>
<dbReference type="InterPro" id="IPR001647">
    <property type="entry name" value="HTH_TetR"/>
</dbReference>
<keyword evidence="5" id="KW-1185">Reference proteome</keyword>
<evidence type="ECO:0000256" key="2">
    <source>
        <dbReference type="PROSITE-ProRule" id="PRU00335"/>
    </source>
</evidence>
<comment type="caution">
    <text evidence="4">The sequence shown here is derived from an EMBL/GenBank/DDBJ whole genome shotgun (WGS) entry which is preliminary data.</text>
</comment>
<dbReference type="PANTHER" id="PTHR43479:SF11">
    <property type="entry name" value="ACREF_ENVCD OPERON REPRESSOR-RELATED"/>
    <property type="match status" value="1"/>
</dbReference>
<dbReference type="Gene3D" id="1.10.357.10">
    <property type="entry name" value="Tetracycline Repressor, domain 2"/>
    <property type="match status" value="1"/>
</dbReference>
<gene>
    <name evidence="4" type="ORF">INF30_04165</name>
</gene>
<evidence type="ECO:0000313" key="5">
    <source>
        <dbReference type="Proteomes" id="UP000758652"/>
    </source>
</evidence>
<organism evidence="4 5">
    <name type="scientific">Claveliimonas monacensis</name>
    <dbReference type="NCBI Taxonomy" id="2779351"/>
    <lineage>
        <taxon>Bacteria</taxon>
        <taxon>Bacillati</taxon>
        <taxon>Bacillota</taxon>
        <taxon>Clostridia</taxon>
        <taxon>Lachnospirales</taxon>
        <taxon>Lachnospiraceae</taxon>
        <taxon>Claveliimonas</taxon>
    </lineage>
</organism>
<dbReference type="PANTHER" id="PTHR43479">
    <property type="entry name" value="ACREF/ENVCD OPERON REPRESSOR-RELATED"/>
    <property type="match status" value="1"/>
</dbReference>
<feature type="domain" description="HTH tetR-type" evidence="3">
    <location>
        <begin position="8"/>
        <end position="69"/>
    </location>
</feature>